<keyword evidence="2" id="KW-0067">ATP-binding</keyword>
<feature type="transmembrane region" description="Helical" evidence="4">
    <location>
        <begin position="551"/>
        <end position="569"/>
    </location>
</feature>
<accession>A0ABX0Z068</accession>
<evidence type="ECO:0000313" key="5">
    <source>
        <dbReference type="EMBL" id="NJP30774.1"/>
    </source>
</evidence>
<evidence type="ECO:0000256" key="4">
    <source>
        <dbReference type="SAM" id="Phobius"/>
    </source>
</evidence>
<comment type="caution">
    <text evidence="5">The sequence shown here is derived from an EMBL/GenBank/DDBJ whole genome shotgun (WGS) entry which is preliminary data.</text>
</comment>
<evidence type="ECO:0000313" key="6">
    <source>
        <dbReference type="Proteomes" id="UP000783871"/>
    </source>
</evidence>
<evidence type="ECO:0000256" key="1">
    <source>
        <dbReference type="ARBA" id="ARBA00022741"/>
    </source>
</evidence>
<protein>
    <submittedName>
        <fullName evidence="5">Hsp70 family protein</fullName>
    </submittedName>
</protein>
<gene>
    <name evidence="5" type="ORF">HCJ94_01900</name>
</gene>
<feature type="transmembrane region" description="Helical" evidence="4">
    <location>
        <begin position="519"/>
        <end position="539"/>
    </location>
</feature>
<proteinExistence type="predicted"/>
<dbReference type="InterPro" id="IPR013126">
    <property type="entry name" value="Hsp_70_fam"/>
</dbReference>
<keyword evidence="6" id="KW-1185">Reference proteome</keyword>
<reference evidence="5 6" key="1">
    <citation type="submission" date="2020-03" db="EMBL/GenBank/DDBJ databases">
        <title>WGS of actinomycetes isolated from Thailand.</title>
        <authorList>
            <person name="Thawai C."/>
        </authorList>
    </citation>
    <scope>NUCLEOTIDE SEQUENCE [LARGE SCALE GENOMIC DNA]</scope>
    <source>
        <strain evidence="5 6">HSS6-12</strain>
    </source>
</reference>
<sequence>MPSGGARLSIDLSSPAIAATVDRHGARIPVMLDGRLAMPRGVALDPAGNLYLGVPSANTPPPGHQFVPDPLDLLGTTDTSRPVDAVEVLATLLRHVTGQAAKQVGEPIVTLTLTIPSSWGPRRRDQLIEAASRAGISAPTMVTAPAALAAHAQAHGLTAPDGSCLLICQAGRHPVTLTVLQVNSDGYRELATRAIDPPGDLNQVLAQRIVEAATAHDDPLRVDIADQTQDGRVLLESVRQARQLLATQDRAPVLLPAPRTPTVITRDDVATATQPLLDTVHDAVRDTLDTADINPQHLAGVILRETEPIPGLHDRLTTATGLAPAVLRDQSHVLADGALALTAPHHDARTAADSHLPRVRLRVRDLTSATVLTACSLALLLQAVLTADITTVEYRIIGVRTSLPQLGTAGALAMLTAFAVAHLAPTTWLAGTPTTPTPEPATGSLIRRGYLAAAVGGAIAAALYGLATGTSVGYDYSPYLRWTLGSALPLAVCATVIAATAPRIPATDLPTWLKHTRPAVLHAAIATAGIYLMRAALTITPPVDWTGMPGLIGSTGAALLGIATAMTATRSRTIRTITAPGLAIGYAIVFTSNTSGALTVGYLIAVTWWSIRLAGHTLRLAFPAAGAALRRLTDGRSD</sequence>
<dbReference type="SUPFAM" id="SSF53067">
    <property type="entry name" value="Actin-like ATPase domain"/>
    <property type="match status" value="2"/>
</dbReference>
<evidence type="ECO:0000256" key="3">
    <source>
        <dbReference type="ARBA" id="ARBA00023186"/>
    </source>
</evidence>
<dbReference type="EMBL" id="JAATEO010000002">
    <property type="protein sequence ID" value="NJP30774.1"/>
    <property type="molecule type" value="Genomic_DNA"/>
</dbReference>
<keyword evidence="3" id="KW-0143">Chaperone</keyword>
<feature type="transmembrane region" description="Helical" evidence="4">
    <location>
        <begin position="479"/>
        <end position="499"/>
    </location>
</feature>
<dbReference type="InterPro" id="IPR043129">
    <property type="entry name" value="ATPase_NBD"/>
</dbReference>
<name>A0ABX0Z068_9ACTN</name>
<feature type="transmembrane region" description="Helical" evidence="4">
    <location>
        <begin position="581"/>
        <end position="611"/>
    </location>
</feature>
<dbReference type="RefSeq" id="WP_167999211.1">
    <property type="nucleotide sequence ID" value="NZ_JAATEO010000002.1"/>
</dbReference>
<dbReference type="Gene3D" id="3.90.640.10">
    <property type="entry name" value="Actin, Chain A, domain 4"/>
    <property type="match status" value="1"/>
</dbReference>
<dbReference type="Gene3D" id="3.30.420.40">
    <property type="match status" value="2"/>
</dbReference>
<keyword evidence="4" id="KW-1133">Transmembrane helix</keyword>
<evidence type="ECO:0000256" key="2">
    <source>
        <dbReference type="ARBA" id="ARBA00022840"/>
    </source>
</evidence>
<keyword evidence="4" id="KW-0472">Membrane</keyword>
<feature type="transmembrane region" description="Helical" evidence="4">
    <location>
        <begin position="450"/>
        <end position="467"/>
    </location>
</feature>
<feature type="transmembrane region" description="Helical" evidence="4">
    <location>
        <begin position="366"/>
        <end position="385"/>
    </location>
</feature>
<keyword evidence="1" id="KW-0547">Nucleotide-binding</keyword>
<organism evidence="5 6">
    <name type="scientific">Micromonospora thermarum</name>
    <dbReference type="NCBI Taxonomy" id="2720024"/>
    <lineage>
        <taxon>Bacteria</taxon>
        <taxon>Bacillati</taxon>
        <taxon>Actinomycetota</taxon>
        <taxon>Actinomycetes</taxon>
        <taxon>Micromonosporales</taxon>
        <taxon>Micromonosporaceae</taxon>
        <taxon>Micromonospora</taxon>
    </lineage>
</organism>
<feature type="transmembrane region" description="Helical" evidence="4">
    <location>
        <begin position="405"/>
        <end position="429"/>
    </location>
</feature>
<keyword evidence="4" id="KW-0812">Transmembrane</keyword>
<dbReference type="Proteomes" id="UP000783871">
    <property type="component" value="Unassembled WGS sequence"/>
</dbReference>
<dbReference type="Pfam" id="PF00012">
    <property type="entry name" value="HSP70"/>
    <property type="match status" value="1"/>
</dbReference>